<dbReference type="Pfam" id="PF13417">
    <property type="entry name" value="GST_N_3"/>
    <property type="match status" value="1"/>
</dbReference>
<dbReference type="PROSITE" id="PS50404">
    <property type="entry name" value="GST_NTER"/>
    <property type="match status" value="1"/>
</dbReference>
<sequence>MSAGTLYTFKGSGNSYKVRLLAALLDIDLTHQELDFLGDEQHSPEFLKINPRGEVPVLVDGDKTFNDSSSILTWLAGRWGNSKGAQGPSSYWSNDLYEQAQIINWLSFANSWIQYGVFTNRAILSYAGPYNGLGGNKNWTQDKLDVFLEEGEIRGNYSLKVLDQQLGTSEWLALGRPTIADISVFVYVALAPMGDISLEPYANVRAWIERIKGLPGFFSIEGLDEPLLHVSRWKSAGRPEPKNVGK</sequence>
<dbReference type="RefSeq" id="XP_033463082.1">
    <property type="nucleotide sequence ID" value="XM_033606736.1"/>
</dbReference>
<feature type="domain" description="GST N-terminal" evidence="2">
    <location>
        <begin position="2"/>
        <end position="83"/>
    </location>
</feature>
<comment type="similarity">
    <text evidence="1">Belongs to the GST superfamily.</text>
</comment>
<dbReference type="SUPFAM" id="SSF52833">
    <property type="entry name" value="Thioredoxin-like"/>
    <property type="match status" value="1"/>
</dbReference>
<evidence type="ECO:0000259" key="3">
    <source>
        <dbReference type="PROSITE" id="PS50405"/>
    </source>
</evidence>
<organism evidence="5">
    <name type="scientific">Dissoconium aciculare CBS 342.82</name>
    <dbReference type="NCBI Taxonomy" id="1314786"/>
    <lineage>
        <taxon>Eukaryota</taxon>
        <taxon>Fungi</taxon>
        <taxon>Dikarya</taxon>
        <taxon>Ascomycota</taxon>
        <taxon>Pezizomycotina</taxon>
        <taxon>Dothideomycetes</taxon>
        <taxon>Dothideomycetidae</taxon>
        <taxon>Mycosphaerellales</taxon>
        <taxon>Dissoconiaceae</taxon>
        <taxon>Dissoconium</taxon>
    </lineage>
</organism>
<feature type="domain" description="GST C-terminal" evidence="3">
    <location>
        <begin position="95"/>
        <end position="243"/>
    </location>
</feature>
<dbReference type="Gene3D" id="3.40.30.10">
    <property type="entry name" value="Glutaredoxin"/>
    <property type="match status" value="1"/>
</dbReference>
<evidence type="ECO:0000259" key="2">
    <source>
        <dbReference type="PROSITE" id="PS50404"/>
    </source>
</evidence>
<gene>
    <name evidence="5" type="ORF">K489DRAFT_392401</name>
</gene>
<reference evidence="5" key="3">
    <citation type="submission" date="2025-08" db="UniProtKB">
        <authorList>
            <consortium name="RefSeq"/>
        </authorList>
    </citation>
    <scope>IDENTIFICATION</scope>
    <source>
        <strain evidence="5">CBS 342.82</strain>
    </source>
</reference>
<keyword evidence="4" id="KW-1185">Reference proteome</keyword>
<dbReference type="PROSITE" id="PS50405">
    <property type="entry name" value="GST_CTER"/>
    <property type="match status" value="1"/>
</dbReference>
<dbReference type="GeneID" id="54364536"/>
<dbReference type="SUPFAM" id="SSF47616">
    <property type="entry name" value="GST C-terminal domain-like"/>
    <property type="match status" value="1"/>
</dbReference>
<reference evidence="5" key="1">
    <citation type="submission" date="2020-01" db="EMBL/GenBank/DDBJ databases">
        <authorList>
            <consortium name="DOE Joint Genome Institute"/>
            <person name="Haridas S."/>
            <person name="Albert R."/>
            <person name="Binder M."/>
            <person name="Bloem J."/>
            <person name="Labutti K."/>
            <person name="Salamov A."/>
            <person name="Andreopoulos B."/>
            <person name="Baker S.E."/>
            <person name="Barry K."/>
            <person name="Bills G."/>
            <person name="Bluhm B.H."/>
            <person name="Cannon C."/>
            <person name="Castanera R."/>
            <person name="Culley D.E."/>
            <person name="Daum C."/>
            <person name="Ezra D."/>
            <person name="Gonzalez J.B."/>
            <person name="Henrissat B."/>
            <person name="Kuo A."/>
            <person name="Liang C."/>
            <person name="Lipzen A."/>
            <person name="Lutzoni F."/>
            <person name="Magnuson J."/>
            <person name="Mondo S."/>
            <person name="Nolan M."/>
            <person name="Ohm R."/>
            <person name="Pangilinan J."/>
            <person name="Park H.-J."/>
            <person name="Ramirez L."/>
            <person name="Alfaro M."/>
            <person name="Sun H."/>
            <person name="Tritt A."/>
            <person name="Yoshinaga Y."/>
            <person name="Zwiers L.-H."/>
            <person name="Turgeon B.G."/>
            <person name="Goodwin S.B."/>
            <person name="Spatafora J.W."/>
            <person name="Crous P.W."/>
            <person name="Grigoriev I.V."/>
        </authorList>
    </citation>
    <scope>NUCLEOTIDE SEQUENCE</scope>
    <source>
        <strain evidence="5">CBS 342.82</strain>
    </source>
</reference>
<accession>A0A6J3MDF6</accession>
<dbReference type="AlphaFoldDB" id="A0A6J3MDF6"/>
<dbReference type="Gene3D" id="1.20.1050.10">
    <property type="match status" value="1"/>
</dbReference>
<dbReference type="SFLD" id="SFLDG00358">
    <property type="entry name" value="Main_(cytGST)"/>
    <property type="match status" value="1"/>
</dbReference>
<protein>
    <submittedName>
        <fullName evidence="5">Glutathione S-transferase</fullName>
    </submittedName>
</protein>
<dbReference type="SFLD" id="SFLDS00019">
    <property type="entry name" value="Glutathione_Transferase_(cytos"/>
    <property type="match status" value="1"/>
</dbReference>
<name>A0A6J3MDF6_9PEZI</name>
<dbReference type="InterPro" id="IPR004045">
    <property type="entry name" value="Glutathione_S-Trfase_N"/>
</dbReference>
<dbReference type="Proteomes" id="UP000504637">
    <property type="component" value="Unplaced"/>
</dbReference>
<evidence type="ECO:0000256" key="1">
    <source>
        <dbReference type="ARBA" id="ARBA00007409"/>
    </source>
</evidence>
<dbReference type="PANTHER" id="PTHR44051:SF2">
    <property type="entry name" value="HYPOTHETICAL GLUTATHIONE S-TRANSFERASE LIKE PROTEIN"/>
    <property type="match status" value="1"/>
</dbReference>
<reference evidence="5" key="2">
    <citation type="submission" date="2020-04" db="EMBL/GenBank/DDBJ databases">
        <authorList>
            <consortium name="NCBI Genome Project"/>
        </authorList>
    </citation>
    <scope>NUCLEOTIDE SEQUENCE</scope>
    <source>
        <strain evidence="5">CBS 342.82</strain>
    </source>
</reference>
<dbReference type="InterPro" id="IPR040079">
    <property type="entry name" value="Glutathione_S-Trfase"/>
</dbReference>
<evidence type="ECO:0000313" key="4">
    <source>
        <dbReference type="Proteomes" id="UP000504637"/>
    </source>
</evidence>
<evidence type="ECO:0000313" key="5">
    <source>
        <dbReference type="RefSeq" id="XP_033463082.1"/>
    </source>
</evidence>
<dbReference type="InterPro" id="IPR036249">
    <property type="entry name" value="Thioredoxin-like_sf"/>
</dbReference>
<dbReference type="PANTHER" id="PTHR44051">
    <property type="entry name" value="GLUTATHIONE S-TRANSFERASE-RELATED"/>
    <property type="match status" value="1"/>
</dbReference>
<dbReference type="InterPro" id="IPR036282">
    <property type="entry name" value="Glutathione-S-Trfase_C_sf"/>
</dbReference>
<dbReference type="InterPro" id="IPR010987">
    <property type="entry name" value="Glutathione-S-Trfase_C-like"/>
</dbReference>
<proteinExistence type="inferred from homology"/>
<dbReference type="Pfam" id="PF13410">
    <property type="entry name" value="GST_C_2"/>
    <property type="match status" value="1"/>
</dbReference>
<dbReference type="OrthoDB" id="422574at2759"/>